<feature type="region of interest" description="Disordered" evidence="2">
    <location>
        <begin position="385"/>
        <end position="414"/>
    </location>
</feature>
<feature type="compositionally biased region" description="Low complexity" evidence="2">
    <location>
        <begin position="283"/>
        <end position="305"/>
    </location>
</feature>
<dbReference type="InterPro" id="IPR036890">
    <property type="entry name" value="HATPase_C_sf"/>
</dbReference>
<dbReference type="OrthoDB" id="429932at2759"/>
<comment type="caution">
    <text evidence="4">The sequence shown here is derived from an EMBL/GenBank/DDBJ whole genome shotgun (WGS) entry which is preliminary data.</text>
</comment>
<evidence type="ECO:0000259" key="3">
    <source>
        <dbReference type="SMART" id="SM00853"/>
    </source>
</evidence>
<dbReference type="PANTHER" id="PTHR10073:SF47">
    <property type="entry name" value="DNA MISMATCH REPAIR PROTEIN MLH3"/>
    <property type="match status" value="1"/>
</dbReference>
<dbReference type="InterPro" id="IPR042120">
    <property type="entry name" value="MutL_C_dimsub"/>
</dbReference>
<organism evidence="4 5">
    <name type="scientific">Rhodotorula mucilaginosa</name>
    <name type="common">Yeast</name>
    <name type="synonym">Rhodotorula rubra</name>
    <dbReference type="NCBI Taxonomy" id="5537"/>
    <lineage>
        <taxon>Eukaryota</taxon>
        <taxon>Fungi</taxon>
        <taxon>Dikarya</taxon>
        <taxon>Basidiomycota</taxon>
        <taxon>Pucciniomycotina</taxon>
        <taxon>Microbotryomycetes</taxon>
        <taxon>Sporidiobolales</taxon>
        <taxon>Sporidiobolaceae</taxon>
        <taxon>Rhodotorula</taxon>
    </lineage>
</organism>
<feature type="region of interest" description="Disordered" evidence="2">
    <location>
        <begin position="505"/>
        <end position="530"/>
    </location>
</feature>
<evidence type="ECO:0000313" key="4">
    <source>
        <dbReference type="EMBL" id="KAG0664234.1"/>
    </source>
</evidence>
<name>A0A9P6W5A6_RHOMI</name>
<dbReference type="GO" id="GO:0032300">
    <property type="term" value="C:mismatch repair complex"/>
    <property type="evidence" value="ECO:0007669"/>
    <property type="project" value="InterPro"/>
</dbReference>
<feature type="region of interest" description="Disordered" evidence="2">
    <location>
        <begin position="283"/>
        <end position="308"/>
    </location>
</feature>
<evidence type="ECO:0000313" key="5">
    <source>
        <dbReference type="Proteomes" id="UP000777482"/>
    </source>
</evidence>
<dbReference type="Proteomes" id="UP000777482">
    <property type="component" value="Unassembled WGS sequence"/>
</dbReference>
<dbReference type="SUPFAM" id="SSF118116">
    <property type="entry name" value="DNA mismatch repair protein MutL"/>
    <property type="match status" value="1"/>
</dbReference>
<reference evidence="4 5" key="1">
    <citation type="submission" date="2020-11" db="EMBL/GenBank/DDBJ databases">
        <title>Kefir isolates.</title>
        <authorList>
            <person name="Marcisauskas S."/>
            <person name="Kim Y."/>
            <person name="Blasche S."/>
        </authorList>
    </citation>
    <scope>NUCLEOTIDE SEQUENCE [LARGE SCALE GENOMIC DNA]</scope>
    <source>
        <strain evidence="4 5">KR</strain>
    </source>
</reference>
<evidence type="ECO:0000256" key="1">
    <source>
        <dbReference type="ARBA" id="ARBA00006082"/>
    </source>
</evidence>
<comment type="similarity">
    <text evidence="1">Belongs to the DNA mismatch repair MutL/HexB family.</text>
</comment>
<dbReference type="AlphaFoldDB" id="A0A9P6W5A6"/>
<accession>A0A9P6W5A6</accession>
<dbReference type="InterPro" id="IPR037198">
    <property type="entry name" value="MutL_C_sf"/>
</dbReference>
<dbReference type="GO" id="GO:0005524">
    <property type="term" value="F:ATP binding"/>
    <property type="evidence" value="ECO:0007669"/>
    <property type="project" value="InterPro"/>
</dbReference>
<feature type="domain" description="MutL C-terminal dimerisation" evidence="3">
    <location>
        <begin position="687"/>
        <end position="930"/>
    </location>
</feature>
<dbReference type="SMART" id="SM00853">
    <property type="entry name" value="MutL_C"/>
    <property type="match status" value="1"/>
</dbReference>
<dbReference type="SUPFAM" id="SSF55874">
    <property type="entry name" value="ATPase domain of HSP90 chaperone/DNA topoisomerase II/histidine kinase"/>
    <property type="match status" value="1"/>
</dbReference>
<dbReference type="InterPro" id="IPR014790">
    <property type="entry name" value="MutL_C"/>
</dbReference>
<dbReference type="InterPro" id="IPR038973">
    <property type="entry name" value="MutL/Mlh/Pms-like"/>
</dbReference>
<sequence length="983" mass="105183">MAAPLLQEHPPPLGPSRIARLAPTTAQLVRSAAVVPSLPRILAELVQNSIDASANSISCTVDLDTWTIKCDDNGRGFTALDLDCLARAQRYSTSKVTLAHIDNGQQGVPSPVGASPSSYYGSRGEALVSLQYVATVEIRTRALHDPVARELVLRQGMCLAHGDCAIERPNHGASVVVRDIFHNLPVRRRALEKPAAHNSLVSSLRATLASLALIHPAIAFSLLDKTSSLSTNTAGTKTLLSVRPSPTGLVNVNSRPLSATHSSLHKLVNSLFEASSFAKHASAASAPSPPVARQRSSSQQQQQQKRPFERHPVFALALEVPARGVSVAFEQENGVAVEFEEPARIEAFVTGIVKRFLIQHGFAHAPVPKKTLSLLAAPSQLSSSLDAQLRKKRPRSDSSAQTGDETAATGVDAVVSDRDRTAMTSGARSLNRLENRTLRAEIASKELVPLVAIAGPAELDTGAADDRQPPKMMRWTDPVTNILWEIDTRTGNSRRVDPTRLHHRSAASEELEKGGGAAESSPPPPPMTKASSWIVDRSALRSRNEGLNDSTETGGMPAWLEAKLATWTNPVFPAVRPEKTIPTLPVLPIASNLAQSSLRDIYPSSKKKRFVDTATAAAKPTRKDIDAFCCTSAMLTNSVPEPMSIPMAKISSSSSVQVSDPASASAPSSTPFSGQTFSRESLARAEFVAQVDRKYLLAKLPVAGERRSPLATTQTLVLVDQHAASERVRVERFLDATVGNVARGESIATIRCGRDEADDPDEAERAPRSVENRIGIVVGRREYELARQYRTVFARWGFTLAFDDDDDEAPPPSPSFSPTTGGDGGGGGDYHQIWLESVPDLVSNRLLTKTKDSHLAQDLVRSFVAHLEGNGPGVAGDVEYTAAGGDGGGGAGRRRGRGGWTSAIKDAPPVLIELLNSKACRGAIMFNDELSAAQAESLLAKLAETIYPFQCAHGRPSVVPVVNLAPPRPSPAIDPGVDWSRLM</sequence>
<dbReference type="PANTHER" id="PTHR10073">
    <property type="entry name" value="DNA MISMATCH REPAIR PROTEIN MLH, PMS, MUTL"/>
    <property type="match status" value="1"/>
</dbReference>
<proteinExistence type="inferred from homology"/>
<dbReference type="Gene3D" id="3.30.1540.20">
    <property type="entry name" value="MutL, C-terminal domain, dimerisation subdomain"/>
    <property type="match status" value="2"/>
</dbReference>
<protein>
    <submittedName>
        <fullName evidence="4">DNA mismatch repair protein</fullName>
    </submittedName>
</protein>
<evidence type="ECO:0000256" key="2">
    <source>
        <dbReference type="SAM" id="MobiDB-lite"/>
    </source>
</evidence>
<dbReference type="GO" id="GO:0006298">
    <property type="term" value="P:mismatch repair"/>
    <property type="evidence" value="ECO:0007669"/>
    <property type="project" value="InterPro"/>
</dbReference>
<feature type="region of interest" description="Disordered" evidence="2">
    <location>
        <begin position="803"/>
        <end position="830"/>
    </location>
</feature>
<dbReference type="GO" id="GO:0016887">
    <property type="term" value="F:ATP hydrolysis activity"/>
    <property type="evidence" value="ECO:0007669"/>
    <property type="project" value="InterPro"/>
</dbReference>
<gene>
    <name evidence="4" type="primary">MLH3</name>
    <name evidence="4" type="ORF">C6P46_001698</name>
</gene>
<keyword evidence="5" id="KW-1185">Reference proteome</keyword>
<dbReference type="EMBL" id="PUHQ01000015">
    <property type="protein sequence ID" value="KAG0664234.1"/>
    <property type="molecule type" value="Genomic_DNA"/>
</dbReference>
<dbReference type="Gene3D" id="3.30.565.10">
    <property type="entry name" value="Histidine kinase-like ATPase, C-terminal domain"/>
    <property type="match status" value="1"/>
</dbReference>
<dbReference type="GO" id="GO:0140664">
    <property type="term" value="F:ATP-dependent DNA damage sensor activity"/>
    <property type="evidence" value="ECO:0007669"/>
    <property type="project" value="InterPro"/>
</dbReference>